<organism evidence="3 4">
    <name type="scientific">Roseobacter fucihabitans</name>
    <dbReference type="NCBI Taxonomy" id="1537242"/>
    <lineage>
        <taxon>Bacteria</taxon>
        <taxon>Pseudomonadati</taxon>
        <taxon>Pseudomonadota</taxon>
        <taxon>Alphaproteobacteria</taxon>
        <taxon>Rhodobacterales</taxon>
        <taxon>Roseobacteraceae</taxon>
        <taxon>Roseobacter</taxon>
    </lineage>
</organism>
<evidence type="ECO:0000259" key="2">
    <source>
        <dbReference type="Pfam" id="PF02668"/>
    </source>
</evidence>
<evidence type="ECO:0000256" key="1">
    <source>
        <dbReference type="ARBA" id="ARBA00023002"/>
    </source>
</evidence>
<evidence type="ECO:0000313" key="4">
    <source>
        <dbReference type="Proteomes" id="UP001318682"/>
    </source>
</evidence>
<reference evidence="4" key="2">
    <citation type="submission" date="2024-01" db="EMBL/GenBank/DDBJ databases">
        <title>Roseobacter fucihabitans sp. nov., isolated from the brown alga Fucus spiralis.</title>
        <authorList>
            <person name="Hahnke S."/>
            <person name="Berger M."/>
            <person name="Schlingloff A."/>
            <person name="Athale I."/>
            <person name="Neumann-Schaal M."/>
            <person name="Adenaya A."/>
            <person name="Poehlein A."/>
            <person name="Daniel R."/>
            <person name="Pertersen J."/>
            <person name="Brinkhoff T."/>
        </authorList>
    </citation>
    <scope>NUCLEOTIDE SEQUENCE [LARGE SCALE GENOMIC DNA]</scope>
    <source>
        <strain evidence="4">B14</strain>
    </source>
</reference>
<sequence>MVNIETIRSALNTKGYFFATEALQSHENLLHDQIEKLSKSLGTPRRGRHGKLIEELTPKSEREAPTNSLSKKFGIGRFPFHIDSAHHLTPSRYLVFGCMEAKGEVASTLLIHAKNIELDRVQRDALKTGIFLVKNGRNSFYASIEPRNSKFIRWDPGCMFPKDNHARIAADAISRWPNPKSSKTINWSRGSLLVIDNWTMLHARGVVSDHHGHRSLLRATIA</sequence>
<dbReference type="InterPro" id="IPR003819">
    <property type="entry name" value="TauD/TfdA-like"/>
</dbReference>
<dbReference type="Pfam" id="PF02668">
    <property type="entry name" value="TauD"/>
    <property type="match status" value="1"/>
</dbReference>
<feature type="domain" description="TauD/TfdA-like" evidence="2">
    <location>
        <begin position="134"/>
        <end position="220"/>
    </location>
</feature>
<accession>A0ABZ2BRY9</accession>
<dbReference type="RefSeq" id="WP_187429848.1">
    <property type="nucleotide sequence ID" value="NZ_CP143423.1"/>
</dbReference>
<keyword evidence="4" id="KW-1185">Reference proteome</keyword>
<protein>
    <recommendedName>
        <fullName evidence="2">TauD/TfdA-like domain-containing protein</fullName>
    </recommendedName>
</protein>
<dbReference type="InterPro" id="IPR042098">
    <property type="entry name" value="TauD-like_sf"/>
</dbReference>
<evidence type="ECO:0000313" key="3">
    <source>
        <dbReference type="EMBL" id="WVX47997.1"/>
    </source>
</evidence>
<proteinExistence type="predicted"/>
<keyword evidence="1" id="KW-0560">Oxidoreductase</keyword>
<reference evidence="3 4" key="1">
    <citation type="submission" date="2015-07" db="EMBL/GenBank/DDBJ databases">
        <authorList>
            <person name="Voget S."/>
            <person name="Dogs M."/>
            <person name="Brinkhoff T.H."/>
            <person name="Daniel R."/>
        </authorList>
    </citation>
    <scope>NUCLEOTIDE SEQUENCE [LARGE SCALE GENOMIC DNA]</scope>
    <source>
        <strain evidence="3 4">B14</strain>
    </source>
</reference>
<name>A0ABZ2BRY9_9RHOB</name>
<dbReference type="Gene3D" id="3.60.130.10">
    <property type="entry name" value="Clavaminate synthase-like"/>
    <property type="match status" value="1"/>
</dbReference>
<dbReference type="EMBL" id="CP143423">
    <property type="protein sequence ID" value="WVX47997.1"/>
    <property type="molecule type" value="Genomic_DNA"/>
</dbReference>
<dbReference type="SUPFAM" id="SSF51197">
    <property type="entry name" value="Clavaminate synthase-like"/>
    <property type="match status" value="1"/>
</dbReference>
<gene>
    <name evidence="3" type="ORF">ROLI_010740</name>
</gene>
<dbReference type="Proteomes" id="UP001318682">
    <property type="component" value="Chromosome"/>
</dbReference>